<keyword evidence="3" id="KW-1185">Reference proteome</keyword>
<sequence>MPASAEPPEVTLSLSSAQAAPGDSVTVTATVTNVHAFTVLNATARVFGSPAGLPSFATLTGCDGAIGPCGTVSDAGGPIGFEAPVGALSGGASATVIFTLAIADDAQDSDQTIRGQLGGSNYASEVADGPTLTILGQADAAIGLTAQPKLGLLAPKIEFTLRVTGNGPAALRSSTVKTSLPPGFTAVSGECGTAPGTVTCTTGEVAPGSSVVRKFSVPIRLLSIGVPYTFTATRTASVPVDPVGGNDSARVRCTVVSILLVSCG</sequence>
<proteinExistence type="predicted"/>
<evidence type="ECO:0000313" key="3">
    <source>
        <dbReference type="Proteomes" id="UP000605992"/>
    </source>
</evidence>
<evidence type="ECO:0000259" key="1">
    <source>
        <dbReference type="Pfam" id="PF01345"/>
    </source>
</evidence>
<accession>A0A8J3XU41</accession>
<dbReference type="AlphaFoldDB" id="A0A8J3XU41"/>
<evidence type="ECO:0000313" key="2">
    <source>
        <dbReference type="EMBL" id="GII52266.1"/>
    </source>
</evidence>
<feature type="domain" description="DUF11" evidence="1">
    <location>
        <begin position="155"/>
        <end position="251"/>
    </location>
</feature>
<name>A0A8J3XU41_9ACTN</name>
<dbReference type="EMBL" id="BOOR01000005">
    <property type="protein sequence ID" value="GII52266.1"/>
    <property type="molecule type" value="Genomic_DNA"/>
</dbReference>
<dbReference type="InterPro" id="IPR001434">
    <property type="entry name" value="OmcB-like_DUF11"/>
</dbReference>
<protein>
    <recommendedName>
        <fullName evidence="1">DUF11 domain-containing protein</fullName>
    </recommendedName>
</protein>
<comment type="caution">
    <text evidence="2">The sequence shown here is derived from an EMBL/GenBank/DDBJ whole genome shotgun (WGS) entry which is preliminary data.</text>
</comment>
<gene>
    <name evidence="2" type="ORF">Pth03_06550</name>
</gene>
<dbReference type="Proteomes" id="UP000605992">
    <property type="component" value="Unassembled WGS sequence"/>
</dbReference>
<organism evidence="2 3">
    <name type="scientific">Planotetraspora thailandica</name>
    <dbReference type="NCBI Taxonomy" id="487172"/>
    <lineage>
        <taxon>Bacteria</taxon>
        <taxon>Bacillati</taxon>
        <taxon>Actinomycetota</taxon>
        <taxon>Actinomycetes</taxon>
        <taxon>Streptosporangiales</taxon>
        <taxon>Streptosporangiaceae</taxon>
        <taxon>Planotetraspora</taxon>
    </lineage>
</organism>
<dbReference type="Pfam" id="PF01345">
    <property type="entry name" value="DUF11"/>
    <property type="match status" value="1"/>
</dbReference>
<reference evidence="2" key="1">
    <citation type="submission" date="2021-01" db="EMBL/GenBank/DDBJ databases">
        <title>Whole genome shotgun sequence of Planotetraspora thailandica NBRC 104271.</title>
        <authorList>
            <person name="Komaki H."/>
            <person name="Tamura T."/>
        </authorList>
    </citation>
    <scope>NUCLEOTIDE SEQUENCE</scope>
    <source>
        <strain evidence="2">NBRC 104271</strain>
    </source>
</reference>